<comment type="PTM">
    <text evidence="11">Upon Fe-S cluster removal intramolecular disulfide bonds are formed.</text>
</comment>
<comment type="similarity">
    <text evidence="2 11">Belongs to the WhiB family.</text>
</comment>
<evidence type="ECO:0000256" key="12">
    <source>
        <dbReference type="SAM" id="MobiDB-lite"/>
    </source>
</evidence>
<evidence type="ECO:0000259" key="13">
    <source>
        <dbReference type="PROSITE" id="PS51674"/>
    </source>
</evidence>
<feature type="binding site" evidence="11">
    <location>
        <position position="45"/>
    </location>
    <ligand>
        <name>[4Fe-4S] cluster</name>
        <dbReference type="ChEBI" id="CHEBI:49883"/>
    </ligand>
</feature>
<evidence type="ECO:0000256" key="3">
    <source>
        <dbReference type="ARBA" id="ARBA00022485"/>
    </source>
</evidence>
<evidence type="ECO:0000256" key="10">
    <source>
        <dbReference type="ARBA" id="ARBA00023163"/>
    </source>
</evidence>
<keyword evidence="3 11" id="KW-0004">4Fe-4S</keyword>
<feature type="binding site" evidence="11">
    <location>
        <position position="81"/>
    </location>
    <ligand>
        <name>[4Fe-4S] cluster</name>
        <dbReference type="ChEBI" id="CHEBI:49883"/>
    </ligand>
</feature>
<gene>
    <name evidence="11" type="primary">whiB</name>
    <name evidence="14" type="ORF">GCM10009675_30940</name>
</gene>
<proteinExistence type="inferred from homology"/>
<keyword evidence="4 11" id="KW-0479">Metal-binding</keyword>
<keyword evidence="5 11" id="KW-0408">Iron</keyword>
<keyword evidence="11" id="KW-0963">Cytoplasm</keyword>
<dbReference type="InterPro" id="IPR003482">
    <property type="entry name" value="Whib"/>
</dbReference>
<feature type="binding site" evidence="11">
    <location>
        <position position="75"/>
    </location>
    <ligand>
        <name>[4Fe-4S] cluster</name>
        <dbReference type="ChEBI" id="CHEBI:49883"/>
    </ligand>
</feature>
<name>A0ABN1VIT0_9PSEU</name>
<keyword evidence="9 11" id="KW-1015">Disulfide bond</keyword>
<dbReference type="RefSeq" id="WP_253853986.1">
    <property type="nucleotide sequence ID" value="NZ_BAAALM010000010.1"/>
</dbReference>
<dbReference type="PROSITE" id="PS51674">
    <property type="entry name" value="4FE4S_WBL"/>
    <property type="match status" value="1"/>
</dbReference>
<accession>A0ABN1VIT0</accession>
<keyword evidence="7 11" id="KW-0805">Transcription regulation</keyword>
<dbReference type="EMBL" id="BAAALM010000010">
    <property type="protein sequence ID" value="GAA1208810.1"/>
    <property type="molecule type" value="Genomic_DNA"/>
</dbReference>
<reference evidence="14 15" key="1">
    <citation type="journal article" date="2019" name="Int. J. Syst. Evol. Microbiol.">
        <title>The Global Catalogue of Microorganisms (GCM) 10K type strain sequencing project: providing services to taxonomists for standard genome sequencing and annotation.</title>
        <authorList>
            <consortium name="The Broad Institute Genomics Platform"/>
            <consortium name="The Broad Institute Genome Sequencing Center for Infectious Disease"/>
            <person name="Wu L."/>
            <person name="Ma J."/>
        </authorList>
    </citation>
    <scope>NUCLEOTIDE SEQUENCE [LARGE SCALE GENOMIC DNA]</scope>
    <source>
        <strain evidence="14 15">JCM 13022</strain>
    </source>
</reference>
<organism evidence="14 15">
    <name type="scientific">Prauserella alba</name>
    <dbReference type="NCBI Taxonomy" id="176898"/>
    <lineage>
        <taxon>Bacteria</taxon>
        <taxon>Bacillati</taxon>
        <taxon>Actinomycetota</taxon>
        <taxon>Actinomycetes</taxon>
        <taxon>Pseudonocardiales</taxon>
        <taxon>Pseudonocardiaceae</taxon>
        <taxon>Prauserella</taxon>
    </lineage>
</organism>
<evidence type="ECO:0000256" key="11">
    <source>
        <dbReference type="HAMAP-Rule" id="MF_01479"/>
    </source>
</evidence>
<evidence type="ECO:0000256" key="2">
    <source>
        <dbReference type="ARBA" id="ARBA00006597"/>
    </source>
</evidence>
<keyword evidence="15" id="KW-1185">Reference proteome</keyword>
<comment type="function">
    <text evidence="11">Acts as a transcriptional regulator. Probably redox-responsive. The apo- but not holo-form probably binds DNA.</text>
</comment>
<protein>
    <recommendedName>
        <fullName evidence="11">Transcriptional regulator WhiB</fullName>
    </recommendedName>
</protein>
<keyword evidence="8 11" id="KW-0238">DNA-binding</keyword>
<evidence type="ECO:0000256" key="5">
    <source>
        <dbReference type="ARBA" id="ARBA00023004"/>
    </source>
</evidence>
<dbReference type="HAMAP" id="MF_01479">
    <property type="entry name" value="WhiB"/>
    <property type="match status" value="1"/>
</dbReference>
<feature type="region of interest" description="Disordered" evidence="12">
    <location>
        <begin position="95"/>
        <end position="117"/>
    </location>
</feature>
<evidence type="ECO:0000256" key="9">
    <source>
        <dbReference type="ARBA" id="ARBA00023157"/>
    </source>
</evidence>
<evidence type="ECO:0000256" key="4">
    <source>
        <dbReference type="ARBA" id="ARBA00022723"/>
    </source>
</evidence>
<sequence length="117" mass="12942">MPALRSLAGATAVGGHYAGKPRGRATLADLGIRPAAENWQQDGHCRDTDPEAFFPVNDNPNLLTNRTAYQVCATCPVRAECADFATRHHLVGIWGGTSTHQRRLRRRRTHQQREEAA</sequence>
<feature type="compositionally biased region" description="Basic residues" evidence="12">
    <location>
        <begin position="100"/>
        <end position="110"/>
    </location>
</feature>
<feature type="binding site" evidence="11">
    <location>
        <position position="72"/>
    </location>
    <ligand>
        <name>[4Fe-4S] cluster</name>
        <dbReference type="ChEBI" id="CHEBI:49883"/>
    </ligand>
</feature>
<comment type="caution">
    <text evidence="14">The sequence shown here is derived from an EMBL/GenBank/DDBJ whole genome shotgun (WGS) entry which is preliminary data.</text>
</comment>
<comment type="cofactor">
    <cofactor evidence="11">
        <name>[4Fe-4S] cluster</name>
        <dbReference type="ChEBI" id="CHEBI:49883"/>
    </cofactor>
    <text evidence="11">Binds 1 [4Fe-4S] cluster per subunit. Following nitrosylation of the [4Fe-4S] cluster binds 1 [4Fe-8(NO)] cluster per subunit.</text>
</comment>
<keyword evidence="10 11" id="KW-0804">Transcription</keyword>
<evidence type="ECO:0000256" key="7">
    <source>
        <dbReference type="ARBA" id="ARBA00023015"/>
    </source>
</evidence>
<dbReference type="InterPro" id="IPR034768">
    <property type="entry name" value="4FE4S_WBL"/>
</dbReference>
<feature type="domain" description="4Fe-4S Wbl-type" evidence="13">
    <location>
        <begin position="44"/>
        <end position="104"/>
    </location>
</feature>
<dbReference type="Pfam" id="PF02467">
    <property type="entry name" value="Whib"/>
    <property type="match status" value="1"/>
</dbReference>
<dbReference type="PANTHER" id="PTHR38839">
    <property type="entry name" value="TRANSCRIPTIONAL REGULATOR WHID-RELATED"/>
    <property type="match status" value="1"/>
</dbReference>
<keyword evidence="6 11" id="KW-0411">Iron-sulfur</keyword>
<evidence type="ECO:0000256" key="1">
    <source>
        <dbReference type="ARBA" id="ARBA00004496"/>
    </source>
</evidence>
<dbReference type="Proteomes" id="UP001500467">
    <property type="component" value="Unassembled WGS sequence"/>
</dbReference>
<evidence type="ECO:0000256" key="6">
    <source>
        <dbReference type="ARBA" id="ARBA00023014"/>
    </source>
</evidence>
<evidence type="ECO:0000313" key="14">
    <source>
        <dbReference type="EMBL" id="GAA1208810.1"/>
    </source>
</evidence>
<evidence type="ECO:0000256" key="8">
    <source>
        <dbReference type="ARBA" id="ARBA00023125"/>
    </source>
</evidence>
<comment type="PTM">
    <text evidence="11">The Fe-S cluster can be nitrosylated by nitric oxide (NO).</text>
</comment>
<comment type="subcellular location">
    <subcellularLocation>
        <location evidence="1 11">Cytoplasm</location>
    </subcellularLocation>
</comment>
<evidence type="ECO:0000313" key="15">
    <source>
        <dbReference type="Proteomes" id="UP001500467"/>
    </source>
</evidence>